<name>Q7M8V4_WOLSU</name>
<dbReference type="Gene3D" id="3.40.50.2300">
    <property type="match status" value="1"/>
</dbReference>
<keyword evidence="1 3" id="KW-0597">Phosphoprotein</keyword>
<evidence type="ECO:0000313" key="5">
    <source>
        <dbReference type="EMBL" id="CAE10443.1"/>
    </source>
</evidence>
<gene>
    <name evidence="5" type="primary">CHEY</name>
    <name evidence="5" type="ordered locus">WS1376</name>
</gene>
<sequence>MPKNILVVDDNEDNRIALEILLERFADLKIFSAQNGQEAVELCQKEPMDIVFMDIMMPEMDGIEATKKIREFDRSTMIVAVSALGDEESQKKMILYGAEDYIVKPIIQDVFKRRLQNYLEIIASRKKRHFDQKAHNLFTKRVFNRSLLFRINHPTGLSEFWEYYLLDSPKSSEEIHACVRLLYAFGRFILKSGALAEIISEEDHSHLYLSLTSIDKLNRSSLQRVILKNYPEAQFILSSSMLTFKLPKTLTSLTCAPLLESKEESYEMCILRKRHVDCMDAKTYVENTPFSLLNSVDMLEDNEDVIDKAISRFENFPTLGNLHAIGELFAGHAEVLEQLLEFEHLAFGVRSLSTLLATLDDSKLSLVAPKFLGVMLTTILEDLTQWRRNIFLDKNARDIHYLDSSLFSSCLQAQALFEEKSPSQEEDDNDLELF</sequence>
<keyword evidence="2" id="KW-0902">Two-component regulatory system</keyword>
<dbReference type="SMART" id="SM00448">
    <property type="entry name" value="REC"/>
    <property type="match status" value="1"/>
</dbReference>
<protein>
    <submittedName>
        <fullName evidence="5">CHEY AND CHEB GENES (CHEMOTAXIS PROTEIN)</fullName>
    </submittedName>
</protein>
<dbReference type="Proteomes" id="UP000000422">
    <property type="component" value="Chromosome"/>
</dbReference>
<accession>Q7M8V4</accession>
<dbReference type="PROSITE" id="PS50110">
    <property type="entry name" value="RESPONSE_REGULATORY"/>
    <property type="match status" value="1"/>
</dbReference>
<dbReference type="SUPFAM" id="SSF52172">
    <property type="entry name" value="CheY-like"/>
    <property type="match status" value="1"/>
</dbReference>
<dbReference type="eggNOG" id="COG3437">
    <property type="taxonomic scope" value="Bacteria"/>
</dbReference>
<organism evidence="6">
    <name type="scientific">Wolinella succinogenes (strain ATCC 29543 / DSM 1740 / CCUG 13145 / JCM 31913 / LMG 7466 / NCTC 11488 / FDC 602W)</name>
    <name type="common">Vibrio succinogenes</name>
    <dbReference type="NCBI Taxonomy" id="273121"/>
    <lineage>
        <taxon>Bacteria</taxon>
        <taxon>Pseudomonadati</taxon>
        <taxon>Campylobacterota</taxon>
        <taxon>Epsilonproteobacteria</taxon>
        <taxon>Campylobacterales</taxon>
        <taxon>Helicobacteraceae</taxon>
        <taxon>Wolinella</taxon>
    </lineage>
</organism>
<dbReference type="EMBL" id="BX571660">
    <property type="protein sequence ID" value="CAE10443.1"/>
    <property type="molecule type" value="Genomic_DNA"/>
</dbReference>
<evidence type="ECO:0000256" key="2">
    <source>
        <dbReference type="ARBA" id="ARBA00023012"/>
    </source>
</evidence>
<evidence type="ECO:0000313" key="6">
    <source>
        <dbReference type="Proteomes" id="UP000000422"/>
    </source>
</evidence>
<dbReference type="InterPro" id="IPR011006">
    <property type="entry name" value="CheY-like_superfamily"/>
</dbReference>
<dbReference type="STRING" id="273121.WS1376"/>
<dbReference type="PANTHER" id="PTHR45339">
    <property type="entry name" value="HYBRID SIGNAL TRANSDUCTION HISTIDINE KINASE J"/>
    <property type="match status" value="1"/>
</dbReference>
<reference evidence="5 6" key="1">
    <citation type="journal article" date="2003" name="Proc. Natl. Acad. Sci. U.S.A.">
        <title>Complete genome sequence and analysis of Wolinella succinogenes.</title>
        <authorList>
            <person name="Baar C."/>
            <person name="Eppinger M."/>
            <person name="Raddatz G."/>
            <person name="Simon JM."/>
            <person name="Lanz C."/>
            <person name="Klimmek O."/>
            <person name="Nandakumar R."/>
            <person name="Gross R."/>
            <person name="Rosinus A."/>
            <person name="Keller H."/>
            <person name="Jagtap P."/>
            <person name="Linke B."/>
            <person name="Meyer F."/>
            <person name="Lederer H."/>
            <person name="Schuster S.C."/>
        </authorList>
    </citation>
    <scope>NUCLEOTIDE SEQUENCE [LARGE SCALE GENOMIC DNA]</scope>
    <source>
        <strain evidence="6">ATCC 29543 / DSM 1740 / CCUG 13145 / JCM 31913 / LMG 7466 / NCTC 11488 / FDC 602W</strain>
    </source>
</reference>
<feature type="domain" description="Response regulatory" evidence="4">
    <location>
        <begin position="4"/>
        <end position="119"/>
    </location>
</feature>
<dbReference type="AlphaFoldDB" id="Q7M8V4"/>
<dbReference type="InterPro" id="IPR001789">
    <property type="entry name" value="Sig_transdc_resp-reg_receiver"/>
</dbReference>
<evidence type="ECO:0000259" key="4">
    <source>
        <dbReference type="PROSITE" id="PS50110"/>
    </source>
</evidence>
<dbReference type="KEGG" id="wsu:WS1376"/>
<dbReference type="Pfam" id="PF00072">
    <property type="entry name" value="Response_reg"/>
    <property type="match status" value="1"/>
</dbReference>
<keyword evidence="6" id="KW-1185">Reference proteome</keyword>
<proteinExistence type="predicted"/>
<dbReference type="RefSeq" id="WP_011139228.1">
    <property type="nucleotide sequence ID" value="NC_005090.1"/>
</dbReference>
<dbReference type="CDD" id="cd17546">
    <property type="entry name" value="REC_hyHK_CKI1_RcsC-like"/>
    <property type="match status" value="1"/>
</dbReference>
<dbReference type="GO" id="GO:0000160">
    <property type="term" value="P:phosphorelay signal transduction system"/>
    <property type="evidence" value="ECO:0007669"/>
    <property type="project" value="UniProtKB-KW"/>
</dbReference>
<dbReference type="HOGENOM" id="CLU_637643_0_0_7"/>
<dbReference type="PANTHER" id="PTHR45339:SF1">
    <property type="entry name" value="HYBRID SIGNAL TRANSDUCTION HISTIDINE KINASE J"/>
    <property type="match status" value="1"/>
</dbReference>
<feature type="modified residue" description="4-aspartylphosphate" evidence="3">
    <location>
        <position position="54"/>
    </location>
</feature>
<evidence type="ECO:0000256" key="3">
    <source>
        <dbReference type="PROSITE-ProRule" id="PRU00169"/>
    </source>
</evidence>
<evidence type="ECO:0000256" key="1">
    <source>
        <dbReference type="ARBA" id="ARBA00022553"/>
    </source>
</evidence>